<proteinExistence type="predicted"/>
<comment type="caution">
    <text evidence="2">The sequence shown here is derived from an EMBL/GenBank/DDBJ whole genome shotgun (WGS) entry which is preliminary data.</text>
</comment>
<evidence type="ECO:0000259" key="1">
    <source>
        <dbReference type="Pfam" id="PF01370"/>
    </source>
</evidence>
<dbReference type="InterPro" id="IPR050177">
    <property type="entry name" value="Lipid_A_modif_metabolic_enz"/>
</dbReference>
<gene>
    <name evidence="2" type="ORF">KO508_17265</name>
</gene>
<dbReference type="Proteomes" id="UP000753376">
    <property type="component" value="Unassembled WGS sequence"/>
</dbReference>
<feature type="domain" description="NAD-dependent epimerase/dehydratase" evidence="1">
    <location>
        <begin position="3"/>
        <end position="223"/>
    </location>
</feature>
<organism evidence="2 3">
    <name type="scientific">Marinobacter salexigens</name>
    <dbReference type="NCBI Taxonomy" id="1925763"/>
    <lineage>
        <taxon>Bacteria</taxon>
        <taxon>Pseudomonadati</taxon>
        <taxon>Pseudomonadota</taxon>
        <taxon>Gammaproteobacteria</taxon>
        <taxon>Pseudomonadales</taxon>
        <taxon>Marinobacteraceae</taxon>
        <taxon>Marinobacter</taxon>
    </lineage>
</organism>
<dbReference type="PANTHER" id="PTHR43245">
    <property type="entry name" value="BIFUNCTIONAL POLYMYXIN RESISTANCE PROTEIN ARNA"/>
    <property type="match status" value="1"/>
</dbReference>
<dbReference type="Pfam" id="PF01370">
    <property type="entry name" value="Epimerase"/>
    <property type="match status" value="1"/>
</dbReference>
<protein>
    <submittedName>
        <fullName evidence="2">NAD-dependent epimerase/dehydratase family protein</fullName>
    </submittedName>
</protein>
<reference evidence="2 3" key="1">
    <citation type="submission" date="2021-05" db="EMBL/GenBank/DDBJ databases">
        <title>Draft genomes of bacteria isolated from model marine particles.</title>
        <authorList>
            <person name="Datta M.S."/>
            <person name="Schwartzman J.A."/>
            <person name="Enke T.N."/>
            <person name="Saavedra J."/>
            <person name="Cermak N."/>
            <person name="Cordero O.X."/>
        </authorList>
    </citation>
    <scope>NUCLEOTIDE SEQUENCE [LARGE SCALE GENOMIC DNA]</scope>
    <source>
        <strain evidence="2 3">D2M19</strain>
    </source>
</reference>
<dbReference type="PANTHER" id="PTHR43245:SF58">
    <property type="entry name" value="BLL5923 PROTEIN"/>
    <property type="match status" value="1"/>
</dbReference>
<dbReference type="InterPro" id="IPR001509">
    <property type="entry name" value="Epimerase_deHydtase"/>
</dbReference>
<keyword evidence="3" id="KW-1185">Reference proteome</keyword>
<evidence type="ECO:0000313" key="3">
    <source>
        <dbReference type="Proteomes" id="UP000753376"/>
    </source>
</evidence>
<dbReference type="RefSeq" id="WP_216009509.1">
    <property type="nucleotide sequence ID" value="NZ_JAHKPV010000021.1"/>
</dbReference>
<accession>A0ABS6AFT1</accession>
<name>A0ABS6AFT1_9GAMM</name>
<dbReference type="EMBL" id="JAHKPV010000021">
    <property type="protein sequence ID" value="MBU2875749.1"/>
    <property type="molecule type" value="Genomic_DNA"/>
</dbReference>
<evidence type="ECO:0000313" key="2">
    <source>
        <dbReference type="EMBL" id="MBU2875749.1"/>
    </source>
</evidence>
<sequence>MKVLVTGATGFVGSALVKALLKRPEVFVVAACREPGPVCHPKLKWVRVGELGPTTNWREALDGIQIVIHCAAANSAEGGNGAERAQRLYEINATGTARLASEAAAQGVSRFLYFSTIKVHGETGGPYTEISPHNPVSPYAVSKSAAESKLTKICHETGMEYVIIRPPLVYGPGAKGNFRMLMRWANSSVPILINRIQNKRSMIYLNNMVQFTELAMQHPAAANESFLVSDGADFSTAQILIGLRELYGRRPLRWSLPRAVFQLATALPGLNSIVDRIASSLTLDSSKSQQVLGWEPALTGFKGFEETLVIEKTVTKERH</sequence>